<feature type="chain" id="PRO_5035259478" evidence="1">
    <location>
        <begin position="22"/>
        <end position="426"/>
    </location>
</feature>
<sequence>MVGVKRLAAAATAVGAVVILAACGSGGSGGGNAGGPVTLTWWHNGTNEPLKTLWQQVADAYHQAHPNVKISVVPIQNEQFTTKIPLALQSNNPPDIYFNQGGGLLATHTESGRVAHLTDLTAGFVKDLGPAAAGWQVDGKQYGIPYDTHVVGFWYRKDLFGKAGITTPPSTMDELNADIVKLKAANITPIALGGKDRWPDAFYYNYFAVRECSVDTLKSSVKARKFNDPCFTKAGQDVLDFLASKPFQPGFNGTPAQQGAGSSAGLVANGAAAMELQGDWEPSVMVDLATDKNFTANLGWFPFPSISGGKGDPNAALGGGDGFSCTTKNAAACADFLTYLAGPEVQTKLVKAGAAVIPVNAAAASTITDPTVKQVFDYSHQASYVQTYFDIALPTNQGQALDDAVANMFAGQGGADAVAKAVNGAS</sequence>
<reference evidence="2" key="1">
    <citation type="submission" date="2021-01" db="EMBL/GenBank/DDBJ databases">
        <title>Whole genome shotgun sequence of Planosporangium flavigriseum NBRC 105377.</title>
        <authorList>
            <person name="Komaki H."/>
            <person name="Tamura T."/>
        </authorList>
    </citation>
    <scope>NUCLEOTIDE SEQUENCE</scope>
    <source>
        <strain evidence="2">NBRC 105377</strain>
    </source>
</reference>
<dbReference type="RefSeq" id="WP_168078726.1">
    <property type="nucleotide sequence ID" value="NZ_BAAAQJ010000012.1"/>
</dbReference>
<keyword evidence="1" id="KW-0732">Signal</keyword>
<dbReference type="Pfam" id="PF01547">
    <property type="entry name" value="SBP_bac_1"/>
    <property type="match status" value="1"/>
</dbReference>
<dbReference type="AlphaFoldDB" id="A0A8J3LLE2"/>
<dbReference type="SUPFAM" id="SSF53850">
    <property type="entry name" value="Periplasmic binding protein-like II"/>
    <property type="match status" value="1"/>
</dbReference>
<proteinExistence type="predicted"/>
<comment type="caution">
    <text evidence="2">The sequence shown here is derived from an EMBL/GenBank/DDBJ whole genome shotgun (WGS) entry which is preliminary data.</text>
</comment>
<organism evidence="2 3">
    <name type="scientific">Planosporangium flavigriseum</name>
    <dbReference type="NCBI Taxonomy" id="373681"/>
    <lineage>
        <taxon>Bacteria</taxon>
        <taxon>Bacillati</taxon>
        <taxon>Actinomycetota</taxon>
        <taxon>Actinomycetes</taxon>
        <taxon>Micromonosporales</taxon>
        <taxon>Micromonosporaceae</taxon>
        <taxon>Planosporangium</taxon>
    </lineage>
</organism>
<dbReference type="Proteomes" id="UP000653674">
    <property type="component" value="Unassembled WGS sequence"/>
</dbReference>
<gene>
    <name evidence="2" type="ORF">Pfl04_18730</name>
</gene>
<accession>A0A8J3LLE2</accession>
<evidence type="ECO:0000256" key="1">
    <source>
        <dbReference type="SAM" id="SignalP"/>
    </source>
</evidence>
<dbReference type="Gene3D" id="3.40.190.10">
    <property type="entry name" value="Periplasmic binding protein-like II"/>
    <property type="match status" value="2"/>
</dbReference>
<evidence type="ECO:0000313" key="3">
    <source>
        <dbReference type="Proteomes" id="UP000653674"/>
    </source>
</evidence>
<dbReference type="PROSITE" id="PS51257">
    <property type="entry name" value="PROKAR_LIPOPROTEIN"/>
    <property type="match status" value="1"/>
</dbReference>
<dbReference type="InterPro" id="IPR050490">
    <property type="entry name" value="Bact_solute-bd_prot1"/>
</dbReference>
<dbReference type="EMBL" id="BONU01000009">
    <property type="protein sequence ID" value="GIG73469.1"/>
    <property type="molecule type" value="Genomic_DNA"/>
</dbReference>
<dbReference type="PANTHER" id="PTHR43649:SF14">
    <property type="entry name" value="BLR3389 PROTEIN"/>
    <property type="match status" value="1"/>
</dbReference>
<dbReference type="InterPro" id="IPR006059">
    <property type="entry name" value="SBP"/>
</dbReference>
<keyword evidence="3" id="KW-1185">Reference proteome</keyword>
<dbReference type="PANTHER" id="PTHR43649">
    <property type="entry name" value="ARABINOSE-BINDING PROTEIN-RELATED"/>
    <property type="match status" value="1"/>
</dbReference>
<evidence type="ECO:0000313" key="2">
    <source>
        <dbReference type="EMBL" id="GIG73469.1"/>
    </source>
</evidence>
<protein>
    <submittedName>
        <fullName evidence="2">Sugar ABC transporter substrate-binding protein</fullName>
    </submittedName>
</protein>
<feature type="signal peptide" evidence="1">
    <location>
        <begin position="1"/>
        <end position="21"/>
    </location>
</feature>
<name>A0A8J3LLE2_9ACTN</name>